<evidence type="ECO:0000256" key="3">
    <source>
        <dbReference type="ARBA" id="ARBA00023004"/>
    </source>
</evidence>
<evidence type="ECO:0000256" key="4">
    <source>
        <dbReference type="ARBA" id="ARBA00023014"/>
    </source>
</evidence>
<dbReference type="Pfam" id="PF04055">
    <property type="entry name" value="Radical_SAM"/>
    <property type="match status" value="1"/>
</dbReference>
<keyword evidence="1" id="KW-0949">S-adenosyl-L-methionine</keyword>
<dbReference type="PANTHER" id="PTHR11228">
    <property type="entry name" value="RADICAL SAM DOMAIN PROTEIN"/>
    <property type="match status" value="1"/>
</dbReference>
<reference evidence="6 7" key="1">
    <citation type="journal article" date="2015" name="Sci. Rep.">
        <title>Genome of the facultative scuticociliatosis pathogen Pseudocohnilembus persalinus provides insight into its virulence through horizontal gene transfer.</title>
        <authorList>
            <person name="Xiong J."/>
            <person name="Wang G."/>
            <person name="Cheng J."/>
            <person name="Tian M."/>
            <person name="Pan X."/>
            <person name="Warren A."/>
            <person name="Jiang C."/>
            <person name="Yuan D."/>
            <person name="Miao W."/>
        </authorList>
    </citation>
    <scope>NUCLEOTIDE SEQUENCE [LARGE SCALE GENOMIC DNA]</scope>
    <source>
        <strain evidence="6">36N120E</strain>
    </source>
</reference>
<dbReference type="EMBL" id="LDAU01000214">
    <property type="protein sequence ID" value="KRW99387.1"/>
    <property type="molecule type" value="Genomic_DNA"/>
</dbReference>
<dbReference type="SFLD" id="SFLDS00029">
    <property type="entry name" value="Radical_SAM"/>
    <property type="match status" value="1"/>
</dbReference>
<dbReference type="PROSITE" id="PS51918">
    <property type="entry name" value="RADICAL_SAM"/>
    <property type="match status" value="1"/>
</dbReference>
<dbReference type="SUPFAM" id="SSF102114">
    <property type="entry name" value="Radical SAM enzymes"/>
    <property type="match status" value="1"/>
</dbReference>
<dbReference type="InterPro" id="IPR013785">
    <property type="entry name" value="Aldolase_TIM"/>
</dbReference>
<evidence type="ECO:0000313" key="6">
    <source>
        <dbReference type="EMBL" id="KRW99387.1"/>
    </source>
</evidence>
<dbReference type="GO" id="GO:0003824">
    <property type="term" value="F:catalytic activity"/>
    <property type="evidence" value="ECO:0007669"/>
    <property type="project" value="InterPro"/>
</dbReference>
<evidence type="ECO:0000259" key="5">
    <source>
        <dbReference type="PROSITE" id="PS51918"/>
    </source>
</evidence>
<dbReference type="CDD" id="cd01335">
    <property type="entry name" value="Radical_SAM"/>
    <property type="match status" value="1"/>
</dbReference>
<dbReference type="InParanoid" id="A0A0V0QB46"/>
<evidence type="ECO:0000256" key="1">
    <source>
        <dbReference type="ARBA" id="ARBA00022691"/>
    </source>
</evidence>
<dbReference type="Gene3D" id="3.20.20.70">
    <property type="entry name" value="Aldolase class I"/>
    <property type="match status" value="1"/>
</dbReference>
<gene>
    <name evidence="6" type="ORF">PPERSA_02499</name>
</gene>
<keyword evidence="2" id="KW-0479">Metal-binding</keyword>
<dbReference type="InterPro" id="IPR050377">
    <property type="entry name" value="Radical_SAM_PqqE_MftC-like"/>
</dbReference>
<keyword evidence="3" id="KW-0408">Iron</keyword>
<organism evidence="6 7">
    <name type="scientific">Pseudocohnilembus persalinus</name>
    <name type="common">Ciliate</name>
    <dbReference type="NCBI Taxonomy" id="266149"/>
    <lineage>
        <taxon>Eukaryota</taxon>
        <taxon>Sar</taxon>
        <taxon>Alveolata</taxon>
        <taxon>Ciliophora</taxon>
        <taxon>Intramacronucleata</taxon>
        <taxon>Oligohymenophorea</taxon>
        <taxon>Scuticociliatia</taxon>
        <taxon>Philasterida</taxon>
        <taxon>Pseudocohnilembidae</taxon>
        <taxon>Pseudocohnilembus</taxon>
    </lineage>
</organism>
<proteinExistence type="predicted"/>
<name>A0A0V0QB46_PSEPJ</name>
<protein>
    <recommendedName>
        <fullName evidence="5">Radical SAM core domain-containing protein</fullName>
    </recommendedName>
</protein>
<dbReference type="GO" id="GO:0051536">
    <property type="term" value="F:iron-sulfur cluster binding"/>
    <property type="evidence" value="ECO:0007669"/>
    <property type="project" value="UniProtKB-KW"/>
</dbReference>
<dbReference type="Proteomes" id="UP000054937">
    <property type="component" value="Unassembled WGS sequence"/>
</dbReference>
<feature type="domain" description="Radical SAM core" evidence="5">
    <location>
        <begin position="227"/>
        <end position="460"/>
    </location>
</feature>
<keyword evidence="4" id="KW-0411">Iron-sulfur</keyword>
<comment type="caution">
    <text evidence="6">The sequence shown here is derived from an EMBL/GenBank/DDBJ whole genome shotgun (WGS) entry which is preliminary data.</text>
</comment>
<dbReference type="AlphaFoldDB" id="A0A0V0QB46"/>
<accession>A0A0V0QB46</accession>
<sequence length="472" mass="54289">MKQIFTRLKSHNYLKYQKSIQNISEKYQVECFQKLNPPKVPGNYLGIINKGIENLYKENSLLAVSPSVYDIENQDEKLSVISCLQSFEKMYHVTVLSNFSIGFDKYSMTYSKENLEKSTFKNQFYLLTEDELEIGYQKSDKLLKKLNLKDNQRIILCTTSDYIQKSKNKLQKNQNTGLGYYIDDNKIKISELYVVDDNGKMKPISVEDAYALSMKINQKKLYSYQDLVPRTISILPVAQGCQAKCPFCFSHTSVSKDVKQKILNKHIIEATLQYAKQRGAERAVITGGGEPTMLPFHYIIKLIKQCKKHFDRVIMITNGYNLGHIEQEQERKAALQALDEAGLNILAVSRHDIKTKKLMNLETKSHKIARSLQGMQFLRNLQLRWVCVIQKGGVQDEESLVRYLDDVVETGGCDQINFKELYVASSQESVYYEEEGNEFCRKNQVSLSLITEFLDKNNAKVLKAREFVGLGI</sequence>
<evidence type="ECO:0000313" key="7">
    <source>
        <dbReference type="Proteomes" id="UP000054937"/>
    </source>
</evidence>
<dbReference type="InterPro" id="IPR007197">
    <property type="entry name" value="rSAM"/>
</dbReference>
<evidence type="ECO:0000256" key="2">
    <source>
        <dbReference type="ARBA" id="ARBA00022723"/>
    </source>
</evidence>
<dbReference type="PANTHER" id="PTHR11228:SF34">
    <property type="entry name" value="TUNGSTEN-CONTAINING ALDEHYDE FERREDOXIN OXIDOREDUCTASE COFACTOR MODIFYING PROTEIN"/>
    <property type="match status" value="1"/>
</dbReference>
<dbReference type="GO" id="GO:0046872">
    <property type="term" value="F:metal ion binding"/>
    <property type="evidence" value="ECO:0007669"/>
    <property type="project" value="UniProtKB-KW"/>
</dbReference>
<dbReference type="InterPro" id="IPR058240">
    <property type="entry name" value="rSAM_sf"/>
</dbReference>
<keyword evidence="7" id="KW-1185">Reference proteome</keyword>